<evidence type="ECO:0000256" key="1">
    <source>
        <dbReference type="SAM" id="SignalP"/>
    </source>
</evidence>
<evidence type="ECO:0000313" key="2">
    <source>
        <dbReference type="EMBL" id="KAK2736967.1"/>
    </source>
</evidence>
<dbReference type="Proteomes" id="UP001281614">
    <property type="component" value="Unassembled WGS sequence"/>
</dbReference>
<comment type="caution">
    <text evidence="2">The sequence shown here is derived from an EMBL/GenBank/DDBJ whole genome shotgun (WGS) entry which is preliminary data.</text>
</comment>
<organism evidence="2 3">
    <name type="scientific">Colletotrichum kahawae</name>
    <name type="common">Coffee berry disease fungus</name>
    <dbReference type="NCBI Taxonomy" id="34407"/>
    <lineage>
        <taxon>Eukaryota</taxon>
        <taxon>Fungi</taxon>
        <taxon>Dikarya</taxon>
        <taxon>Ascomycota</taxon>
        <taxon>Pezizomycotina</taxon>
        <taxon>Sordariomycetes</taxon>
        <taxon>Hypocreomycetidae</taxon>
        <taxon>Glomerellales</taxon>
        <taxon>Glomerellaceae</taxon>
        <taxon>Colletotrichum</taxon>
        <taxon>Colletotrichum gloeosporioides species complex</taxon>
    </lineage>
</organism>
<proteinExistence type="predicted"/>
<gene>
    <name evidence="2" type="ORF">CKAH01_07654</name>
</gene>
<keyword evidence="1" id="KW-0732">Signal</keyword>
<sequence>MAQRILAFAFCALAIQSFLSDSPMISLSVSRQLRLPCPRSFWDGLEHDPIPRREENAAVSIYEKLFQHEDGLDETDLKSNHLSQFATEVVWVLLGLHLQRLKFVREAAQFQTFETLARSEIERHE</sequence>
<name>A0AAE0D1F0_COLKA</name>
<accession>A0AAE0D1F0</accession>
<dbReference type="AlphaFoldDB" id="A0AAE0D1F0"/>
<keyword evidence="3" id="KW-1185">Reference proteome</keyword>
<feature type="signal peptide" evidence="1">
    <location>
        <begin position="1"/>
        <end position="20"/>
    </location>
</feature>
<protein>
    <submittedName>
        <fullName evidence="2">Uncharacterized protein</fullName>
    </submittedName>
</protein>
<dbReference type="EMBL" id="VYYT01000411">
    <property type="protein sequence ID" value="KAK2736967.1"/>
    <property type="molecule type" value="Genomic_DNA"/>
</dbReference>
<feature type="chain" id="PRO_5042044483" evidence="1">
    <location>
        <begin position="21"/>
        <end position="125"/>
    </location>
</feature>
<reference evidence="2" key="1">
    <citation type="submission" date="2023-02" db="EMBL/GenBank/DDBJ databases">
        <title>Colletotrichum kahawae CIFC_Que2 genome sequencing and assembly.</title>
        <authorList>
            <person name="Baroncelli R."/>
        </authorList>
    </citation>
    <scope>NUCLEOTIDE SEQUENCE</scope>
    <source>
        <strain evidence="2">CIFC_Que2</strain>
    </source>
</reference>
<evidence type="ECO:0000313" key="3">
    <source>
        <dbReference type="Proteomes" id="UP001281614"/>
    </source>
</evidence>